<dbReference type="VEuPathDB" id="FungiDB:CIHG_09154"/>
<protein>
    <submittedName>
        <fullName evidence="1">Uncharacterized protein</fullName>
    </submittedName>
</protein>
<reference evidence="2" key="1">
    <citation type="journal article" date="2010" name="Genome Res.">
        <title>Population genomic sequencing of Coccidioides fungi reveals recent hybridization and transposon control.</title>
        <authorList>
            <person name="Neafsey D.E."/>
            <person name="Barker B.M."/>
            <person name="Sharpton T.J."/>
            <person name="Stajich J.E."/>
            <person name="Park D.J."/>
            <person name="Whiston E."/>
            <person name="Hung C.-Y."/>
            <person name="McMahan C."/>
            <person name="White J."/>
            <person name="Sykes S."/>
            <person name="Heiman D."/>
            <person name="Young S."/>
            <person name="Zeng Q."/>
            <person name="Abouelleil A."/>
            <person name="Aftuck L."/>
            <person name="Bessette D."/>
            <person name="Brown A."/>
            <person name="FitzGerald M."/>
            <person name="Lui A."/>
            <person name="Macdonald J.P."/>
            <person name="Priest M."/>
            <person name="Orbach M.J."/>
            <person name="Galgiani J.N."/>
            <person name="Kirkland T.N."/>
            <person name="Cole G.T."/>
            <person name="Birren B.W."/>
            <person name="Henn M.R."/>
            <person name="Taylor J.W."/>
            <person name="Rounsley S.D."/>
        </authorList>
    </citation>
    <scope>NUCLEOTIDE SEQUENCE [LARGE SCALE GENOMIC DNA]</scope>
    <source>
        <strain evidence="2">H538.4</strain>
    </source>
</reference>
<gene>
    <name evidence="1" type="ORF">CIHG_09154</name>
</gene>
<dbReference type="Proteomes" id="UP000054563">
    <property type="component" value="Unassembled WGS sequence"/>
</dbReference>
<accession>A0A0J8S4W5</accession>
<proteinExistence type="predicted"/>
<evidence type="ECO:0000313" key="2">
    <source>
        <dbReference type="Proteomes" id="UP000054563"/>
    </source>
</evidence>
<name>A0A0J8S4W5_COCIT</name>
<evidence type="ECO:0000313" key="1">
    <source>
        <dbReference type="EMBL" id="KMU91409.1"/>
    </source>
</evidence>
<organism evidence="1 2">
    <name type="scientific">Coccidioides immitis H538.4</name>
    <dbReference type="NCBI Taxonomy" id="396776"/>
    <lineage>
        <taxon>Eukaryota</taxon>
        <taxon>Fungi</taxon>
        <taxon>Dikarya</taxon>
        <taxon>Ascomycota</taxon>
        <taxon>Pezizomycotina</taxon>
        <taxon>Eurotiomycetes</taxon>
        <taxon>Eurotiomycetidae</taxon>
        <taxon>Onygenales</taxon>
        <taxon>Onygenaceae</taxon>
        <taxon>Coccidioides</taxon>
    </lineage>
</organism>
<dbReference type="EMBL" id="DS017035">
    <property type="protein sequence ID" value="KMU91409.1"/>
    <property type="molecule type" value="Genomic_DNA"/>
</dbReference>
<dbReference type="AlphaFoldDB" id="A0A0J8S4W5"/>
<sequence>MISRLGGQKLGSTGVLHMSELSTGQCFSPIHLHSREEFYSGYNWETSQLTTGSNQPLANVCIFAEVRSAIGVCCPPHKRARKVVALFGLLTRIHPIGELIDGNRRETIPRVALSAQIDSAAKSDRKSPNSWLCHVIHGRCPKSKTRGRNKMMLGSLLRVNDGCILSETST</sequence>